<evidence type="ECO:0000313" key="3">
    <source>
        <dbReference type="Proteomes" id="UP001597018"/>
    </source>
</evidence>
<feature type="transmembrane region" description="Helical" evidence="1">
    <location>
        <begin position="152"/>
        <end position="179"/>
    </location>
</feature>
<evidence type="ECO:0008006" key="4">
    <source>
        <dbReference type="Google" id="ProtNLM"/>
    </source>
</evidence>
<reference evidence="3" key="1">
    <citation type="journal article" date="2019" name="Int. J. Syst. Evol. Microbiol.">
        <title>The Global Catalogue of Microorganisms (GCM) 10K type strain sequencing project: providing services to taxonomists for standard genome sequencing and annotation.</title>
        <authorList>
            <consortium name="The Broad Institute Genomics Platform"/>
            <consortium name="The Broad Institute Genome Sequencing Center for Infectious Disease"/>
            <person name="Wu L."/>
            <person name="Ma J."/>
        </authorList>
    </citation>
    <scope>NUCLEOTIDE SEQUENCE [LARGE SCALE GENOMIC DNA]</scope>
    <source>
        <strain evidence="3">CCUG 56401</strain>
    </source>
</reference>
<evidence type="ECO:0000313" key="2">
    <source>
        <dbReference type="EMBL" id="MFD0922607.1"/>
    </source>
</evidence>
<organism evidence="2 3">
    <name type="scientific">Saccharopolyspora rosea</name>
    <dbReference type="NCBI Taxonomy" id="524884"/>
    <lineage>
        <taxon>Bacteria</taxon>
        <taxon>Bacillati</taxon>
        <taxon>Actinomycetota</taxon>
        <taxon>Actinomycetes</taxon>
        <taxon>Pseudonocardiales</taxon>
        <taxon>Pseudonocardiaceae</taxon>
        <taxon>Saccharopolyspora</taxon>
    </lineage>
</organism>
<proteinExistence type="predicted"/>
<keyword evidence="3" id="KW-1185">Reference proteome</keyword>
<dbReference type="PANTHER" id="PTHR42305">
    <property type="entry name" value="MEMBRANE PROTEIN RV1733C-RELATED"/>
    <property type="match status" value="1"/>
</dbReference>
<comment type="caution">
    <text evidence="2">The sequence shown here is derived from an EMBL/GenBank/DDBJ whole genome shotgun (WGS) entry which is preliminary data.</text>
</comment>
<dbReference type="Proteomes" id="UP001597018">
    <property type="component" value="Unassembled WGS sequence"/>
</dbReference>
<keyword evidence="1" id="KW-0812">Transmembrane</keyword>
<gene>
    <name evidence="2" type="ORF">ACFQ16_22920</name>
</gene>
<dbReference type="PANTHER" id="PTHR42305:SF1">
    <property type="entry name" value="MEMBRANE PROTEIN RV1733C-RELATED"/>
    <property type="match status" value="1"/>
</dbReference>
<dbReference type="InterPro" id="IPR039708">
    <property type="entry name" value="MT1774/Rv1733c-like"/>
</dbReference>
<name>A0ABW3FW29_9PSEU</name>
<keyword evidence="1" id="KW-1133">Transmembrane helix</keyword>
<keyword evidence="1" id="KW-0472">Membrane</keyword>
<feature type="transmembrane region" description="Helical" evidence="1">
    <location>
        <begin position="31"/>
        <end position="53"/>
    </location>
</feature>
<protein>
    <recommendedName>
        <fullName evidence="4">Transmembrane protein</fullName>
    </recommendedName>
</protein>
<dbReference type="EMBL" id="JBHTIW010000023">
    <property type="protein sequence ID" value="MFD0922607.1"/>
    <property type="molecule type" value="Genomic_DNA"/>
</dbReference>
<evidence type="ECO:0000256" key="1">
    <source>
        <dbReference type="SAM" id="Phobius"/>
    </source>
</evidence>
<sequence>MTRAPRFTGVRWLVEALRPRSNPLRRRLDRVAASLTALFLVIAVFGVPGAWWLGTDVHARAETTAAAVAARGHWVQAQVATPPELRTSGSGPEVQAVTWWARAAWTGADGRPHAGDVQVDRRIQVGGPLRVWVSAAEQVASPPDSEAKMVTAAAGVAALALGGLLITCALLIVVTRAVASALAERAWQREWEIVEPRWNRSDH</sequence>
<accession>A0ABW3FW29</accession>
<dbReference type="RefSeq" id="WP_345601664.1">
    <property type="nucleotide sequence ID" value="NZ_BAABLT010000042.1"/>
</dbReference>